<protein>
    <submittedName>
        <fullName evidence="2">DUF3313 family protein</fullName>
    </submittedName>
</protein>
<feature type="chain" id="PRO_5031082634" evidence="1">
    <location>
        <begin position="19"/>
        <end position="199"/>
    </location>
</feature>
<dbReference type="EMBL" id="JABFCX010000002">
    <property type="protein sequence ID" value="NNU15430.1"/>
    <property type="molecule type" value="Genomic_DNA"/>
</dbReference>
<dbReference type="AlphaFoldDB" id="A0A7Y3RK27"/>
<evidence type="ECO:0000313" key="2">
    <source>
        <dbReference type="EMBL" id="NNU15430.1"/>
    </source>
</evidence>
<dbReference type="PROSITE" id="PS51257">
    <property type="entry name" value="PROKAR_LIPOPROTEIN"/>
    <property type="match status" value="1"/>
</dbReference>
<accession>A0A7Y3RK27</accession>
<sequence>MRFLLPAAVLLLAACASGPTGPEAAKRFDSFQAVQTDDFTGYSKVQVLSLSVSPEIEARVDARTIGRDRERPISRRDLDEKLGDFRADIERRLATQAELVEEGGPGILTVRTIVTELDANRPTMAELADNPGLSIQSLATGAAAARVELSEDGKLLAVIEDEDNVTSLQDQTVLNGAIWQTADRYFARLADKLAALLEG</sequence>
<keyword evidence="3" id="KW-1185">Reference proteome</keyword>
<feature type="signal peptide" evidence="1">
    <location>
        <begin position="1"/>
        <end position="18"/>
    </location>
</feature>
<name>A0A7Y3RK27_9PROT</name>
<organism evidence="2 3">
    <name type="scientific">Parvularcula mediterranea</name>
    <dbReference type="NCBI Taxonomy" id="2732508"/>
    <lineage>
        <taxon>Bacteria</taxon>
        <taxon>Pseudomonadati</taxon>
        <taxon>Pseudomonadota</taxon>
        <taxon>Alphaproteobacteria</taxon>
        <taxon>Parvularculales</taxon>
        <taxon>Parvularculaceae</taxon>
        <taxon>Parvularcula</taxon>
    </lineage>
</organism>
<dbReference type="Proteomes" id="UP000536835">
    <property type="component" value="Unassembled WGS sequence"/>
</dbReference>
<keyword evidence="1" id="KW-0732">Signal</keyword>
<proteinExistence type="predicted"/>
<evidence type="ECO:0000256" key="1">
    <source>
        <dbReference type="SAM" id="SignalP"/>
    </source>
</evidence>
<reference evidence="2 3" key="1">
    <citation type="submission" date="2020-05" db="EMBL/GenBank/DDBJ databases">
        <title>Parvularcula mediterraneae sp. nov., isolated from polypropylene straw from shallow seawater of the seashore of Laganas in Zakynthos island, Greece.</title>
        <authorList>
            <person name="Szabo I."/>
            <person name="Al-Omari J."/>
            <person name="Rado J."/>
            <person name="Szerdahelyi G.S."/>
        </authorList>
    </citation>
    <scope>NUCLEOTIDE SEQUENCE [LARGE SCALE GENOMIC DNA]</scope>
    <source>
        <strain evidence="2 3">ZS-1/3</strain>
    </source>
</reference>
<gene>
    <name evidence="2" type="ORF">HK107_03700</name>
</gene>
<comment type="caution">
    <text evidence="2">The sequence shown here is derived from an EMBL/GenBank/DDBJ whole genome shotgun (WGS) entry which is preliminary data.</text>
</comment>
<evidence type="ECO:0000313" key="3">
    <source>
        <dbReference type="Proteomes" id="UP000536835"/>
    </source>
</evidence>
<dbReference type="RefSeq" id="WP_173196897.1">
    <property type="nucleotide sequence ID" value="NZ_JABFCX010000002.1"/>
</dbReference>